<dbReference type="Gene3D" id="2.40.50.140">
    <property type="entry name" value="Nucleic acid-binding proteins"/>
    <property type="match status" value="3"/>
</dbReference>
<protein>
    <submittedName>
        <fullName evidence="3">GntR family transcriptional regulator</fullName>
    </submittedName>
</protein>
<evidence type="ECO:0000313" key="4">
    <source>
        <dbReference type="Proteomes" id="UP000064137"/>
    </source>
</evidence>
<dbReference type="InterPro" id="IPR012340">
    <property type="entry name" value="NA-bd_OB-fold"/>
</dbReference>
<evidence type="ECO:0000259" key="2">
    <source>
        <dbReference type="SMART" id="SM00316"/>
    </source>
</evidence>
<dbReference type="InterPro" id="IPR040764">
    <property type="entry name" value="CvfB_WH"/>
</dbReference>
<organism evidence="3 4">
    <name type="scientific">Pseudomonas oryzihabitans</name>
    <dbReference type="NCBI Taxonomy" id="47885"/>
    <lineage>
        <taxon>Bacteria</taxon>
        <taxon>Pseudomonadati</taxon>
        <taxon>Pseudomonadota</taxon>
        <taxon>Gammaproteobacteria</taxon>
        <taxon>Pseudomonadales</taxon>
        <taxon>Pseudomonadaceae</taxon>
        <taxon>Pseudomonas</taxon>
    </lineage>
</organism>
<dbReference type="OrthoDB" id="9801597at2"/>
<evidence type="ECO:0000256" key="1">
    <source>
        <dbReference type="PIRNR" id="PIRNR012524"/>
    </source>
</evidence>
<dbReference type="InterPro" id="IPR014464">
    <property type="entry name" value="CvfB_fam"/>
</dbReference>
<dbReference type="GO" id="GO:0003676">
    <property type="term" value="F:nucleic acid binding"/>
    <property type="evidence" value="ECO:0007669"/>
    <property type="project" value="InterPro"/>
</dbReference>
<dbReference type="PANTHER" id="PTHR37296">
    <property type="entry name" value="CONSERVED VIRULENCE FACTOR B"/>
    <property type="match status" value="1"/>
</dbReference>
<dbReference type="KEGG" id="por:APT59_07640"/>
<reference evidence="3 4" key="1">
    <citation type="submission" date="2016-01" db="EMBL/GenBank/DDBJ databases">
        <title>Annotation of Pseudomonas oryzihabitans USDA-ARS-USMARC-56511.</title>
        <authorList>
            <person name="Harhay G.P."/>
            <person name="Harhay D.M."/>
            <person name="Smith T.P.L."/>
            <person name="Bono J.L."/>
            <person name="Heaton M.P."/>
            <person name="Clawson M.L."/>
            <person name="Chitko-Mckown C.G."/>
            <person name="Capik S.F."/>
            <person name="DeDonder K.D."/>
            <person name="Apley M.D."/>
            <person name="Lubbers B.V."/>
            <person name="White B.J."/>
            <person name="Larson R.L."/>
        </authorList>
    </citation>
    <scope>NUCLEOTIDE SEQUENCE [LARGE SCALE GENOMIC DNA]</scope>
    <source>
        <strain evidence="3 4">USDA-ARS-USMARC-56511</strain>
    </source>
</reference>
<feature type="domain" description="S1 motif" evidence="2">
    <location>
        <begin position="146"/>
        <end position="208"/>
    </location>
</feature>
<dbReference type="EMBL" id="CP013987">
    <property type="protein sequence ID" value="ALZ84092.1"/>
    <property type="molecule type" value="Genomic_DNA"/>
</dbReference>
<dbReference type="Pfam" id="PF17783">
    <property type="entry name" value="WHD_CvfB"/>
    <property type="match status" value="1"/>
</dbReference>
<dbReference type="PANTHER" id="PTHR37296:SF1">
    <property type="entry name" value="CONSERVED VIRULENCE FACTOR B"/>
    <property type="match status" value="1"/>
</dbReference>
<dbReference type="SMART" id="SM00316">
    <property type="entry name" value="S1"/>
    <property type="match status" value="2"/>
</dbReference>
<sequence length="283" mass="31603">MALLGRFNSLQILRNTPIGLFLDAGNDGEVLLPRRYAPRDEPCAEGDWLNVFLYLDSEDRLIATTEKPKVQVGGFASLRVVEVGRVGIFLDWGLPKDLLLPHSEEKRPLQVGDHCVVHVHLDARTRRIVATARLDRYLDREPPRYKAGQPVPLLVVEQTDLGYKVIVDNKHWGLVHRNEAFKPLRLGQRERGFIREVRADGKISLTLQPQGAAAGNDLAEQILGLARARGGVLELSDSSPPALIHQLFGVSKGNFKKAIGHLYRQGRIVIEDDRISVREDAAD</sequence>
<dbReference type="PIRSF" id="PIRSF012524">
    <property type="entry name" value="YitL_S1"/>
    <property type="match status" value="1"/>
</dbReference>
<dbReference type="RefSeq" id="WP_059314303.1">
    <property type="nucleotide sequence ID" value="NZ_CP013987.1"/>
</dbReference>
<proteinExistence type="inferred from homology"/>
<gene>
    <name evidence="3" type="ORF">APT59_07640</name>
</gene>
<name>A0A0U4WIE2_9PSED</name>
<evidence type="ECO:0000313" key="3">
    <source>
        <dbReference type="EMBL" id="ALZ84092.1"/>
    </source>
</evidence>
<feature type="domain" description="S1 motif" evidence="2">
    <location>
        <begin position="71"/>
        <end position="133"/>
    </location>
</feature>
<comment type="similarity">
    <text evidence="1">Belongs to the CvfB family.</text>
</comment>
<dbReference type="Pfam" id="PF13509">
    <property type="entry name" value="S1_2"/>
    <property type="match status" value="2"/>
</dbReference>
<dbReference type="InterPro" id="IPR003029">
    <property type="entry name" value="S1_domain"/>
</dbReference>
<dbReference type="InterPro" id="IPR036388">
    <property type="entry name" value="WH-like_DNA-bd_sf"/>
</dbReference>
<accession>A0A0U4WIE2</accession>
<dbReference type="Gene3D" id="1.10.10.10">
    <property type="entry name" value="Winged helix-like DNA-binding domain superfamily/Winged helix DNA-binding domain"/>
    <property type="match status" value="1"/>
</dbReference>
<dbReference type="AlphaFoldDB" id="A0A0U4WIE2"/>
<dbReference type="InterPro" id="IPR039566">
    <property type="entry name" value="CvfB_S1_st"/>
</dbReference>
<dbReference type="Proteomes" id="UP000064137">
    <property type="component" value="Chromosome"/>
</dbReference>